<dbReference type="AlphaFoldDB" id="A0A3B0XSN6"/>
<dbReference type="InterPro" id="IPR051257">
    <property type="entry name" value="Diverse_CBS-Domain"/>
</dbReference>
<dbReference type="InterPro" id="IPR046342">
    <property type="entry name" value="CBS_dom_sf"/>
</dbReference>
<dbReference type="SMART" id="SM00116">
    <property type="entry name" value="CBS"/>
    <property type="match status" value="2"/>
</dbReference>
<gene>
    <name evidence="3" type="ORF">MNBD_GAMMA09-3455</name>
</gene>
<organism evidence="3">
    <name type="scientific">hydrothermal vent metagenome</name>
    <dbReference type="NCBI Taxonomy" id="652676"/>
    <lineage>
        <taxon>unclassified sequences</taxon>
        <taxon>metagenomes</taxon>
        <taxon>ecological metagenomes</taxon>
    </lineage>
</organism>
<dbReference type="InterPro" id="IPR000644">
    <property type="entry name" value="CBS_dom"/>
</dbReference>
<dbReference type="PANTHER" id="PTHR43080:SF26">
    <property type="entry name" value="REGULATORY PROTEIN"/>
    <property type="match status" value="1"/>
</dbReference>
<dbReference type="PROSITE" id="PS51371">
    <property type="entry name" value="CBS"/>
    <property type="match status" value="2"/>
</dbReference>
<dbReference type="SUPFAM" id="SSF54631">
    <property type="entry name" value="CBS-domain pair"/>
    <property type="match status" value="1"/>
</dbReference>
<sequence>MDRMLVKDYMTRNLVTLQPGMDIMQAINVLCENRVPGAPVMDSSGNFVGILVERDCLSAALNAAYHEQSGGRVEDFMHRQVDVVEAEDNITDVANQLISSGHRGMPVISNNILVGMINRSDILKALVKCMS</sequence>
<accession>A0A3B0XSN6</accession>
<name>A0A3B0XSN6_9ZZZZ</name>
<dbReference type="Gene3D" id="3.10.580.10">
    <property type="entry name" value="CBS-domain"/>
    <property type="match status" value="1"/>
</dbReference>
<feature type="domain" description="CBS" evidence="2">
    <location>
        <begin position="10"/>
        <end position="69"/>
    </location>
</feature>
<keyword evidence="1" id="KW-0129">CBS domain</keyword>
<proteinExistence type="predicted"/>
<evidence type="ECO:0000256" key="1">
    <source>
        <dbReference type="ARBA" id="ARBA00023122"/>
    </source>
</evidence>
<dbReference type="InterPro" id="IPR044729">
    <property type="entry name" value="CBS_bac"/>
</dbReference>
<evidence type="ECO:0000313" key="3">
    <source>
        <dbReference type="EMBL" id="VAW66212.1"/>
    </source>
</evidence>
<evidence type="ECO:0000259" key="2">
    <source>
        <dbReference type="PROSITE" id="PS51371"/>
    </source>
</evidence>
<dbReference type="CDD" id="cd04629">
    <property type="entry name" value="CBS_pair_bac"/>
    <property type="match status" value="1"/>
</dbReference>
<dbReference type="EMBL" id="UOFI01000074">
    <property type="protein sequence ID" value="VAW66212.1"/>
    <property type="molecule type" value="Genomic_DNA"/>
</dbReference>
<dbReference type="Pfam" id="PF00571">
    <property type="entry name" value="CBS"/>
    <property type="match status" value="2"/>
</dbReference>
<protein>
    <recommendedName>
        <fullName evidence="2">CBS domain-containing protein</fullName>
    </recommendedName>
</protein>
<dbReference type="PANTHER" id="PTHR43080">
    <property type="entry name" value="CBS DOMAIN-CONTAINING PROTEIN CBSX3, MITOCHONDRIAL"/>
    <property type="match status" value="1"/>
</dbReference>
<reference evidence="3" key="1">
    <citation type="submission" date="2018-06" db="EMBL/GenBank/DDBJ databases">
        <authorList>
            <person name="Zhirakovskaya E."/>
        </authorList>
    </citation>
    <scope>NUCLEOTIDE SEQUENCE</scope>
</reference>
<feature type="domain" description="CBS" evidence="2">
    <location>
        <begin position="77"/>
        <end position="131"/>
    </location>
</feature>